<dbReference type="PRINTS" id="PR00096">
    <property type="entry name" value="GATASE"/>
</dbReference>
<dbReference type="InterPro" id="IPR005801">
    <property type="entry name" value="ADC_synthase"/>
</dbReference>
<evidence type="ECO:0000256" key="5">
    <source>
        <dbReference type="ARBA" id="ARBA00022679"/>
    </source>
</evidence>
<evidence type="ECO:0000256" key="10">
    <source>
        <dbReference type="SAM" id="Coils"/>
    </source>
</evidence>
<evidence type="ECO:0000256" key="9">
    <source>
        <dbReference type="ARBA" id="ARBA00031904"/>
    </source>
</evidence>
<keyword evidence="6" id="KW-0289">Folate biosynthesis</keyword>
<feature type="domain" description="Glutamine amidotransferase" evidence="12">
    <location>
        <begin position="9"/>
        <end position="204"/>
    </location>
</feature>
<evidence type="ECO:0000313" key="14">
    <source>
        <dbReference type="EMBL" id="VTZ77528.1"/>
    </source>
</evidence>
<dbReference type="RefSeq" id="XP_022811989.2">
    <property type="nucleotide sequence ID" value="XM_022955754.2"/>
</dbReference>
<dbReference type="KEGG" id="pyo:PY17X_0826600"/>
<feature type="region of interest" description="Disordered" evidence="11">
    <location>
        <begin position="662"/>
        <end position="682"/>
    </location>
</feature>
<accession>A0A4V0KKN3</accession>
<dbReference type="SUPFAM" id="SSF56322">
    <property type="entry name" value="ADC synthase"/>
    <property type="match status" value="1"/>
</dbReference>
<dbReference type="Gene3D" id="3.60.120.10">
    <property type="entry name" value="Anthranilate synthase"/>
    <property type="match status" value="1"/>
</dbReference>
<dbReference type="PANTHER" id="PTHR11236:SF18">
    <property type="entry name" value="AMINODEOXYCHORISMATE SYNTHASE"/>
    <property type="match status" value="1"/>
</dbReference>
<evidence type="ECO:0000256" key="6">
    <source>
        <dbReference type="ARBA" id="ARBA00022909"/>
    </source>
</evidence>
<feature type="compositionally biased region" description="Basic and acidic residues" evidence="11">
    <location>
        <begin position="311"/>
        <end position="359"/>
    </location>
</feature>
<feature type="region of interest" description="Disordered" evidence="11">
    <location>
        <begin position="308"/>
        <end position="362"/>
    </location>
</feature>
<gene>
    <name evidence="14" type="ORF">PY17X_0826600</name>
</gene>
<dbReference type="GO" id="GO:0008153">
    <property type="term" value="P:4-aminobenzoate biosynthetic process"/>
    <property type="evidence" value="ECO:0007669"/>
    <property type="project" value="TreeGrafter"/>
</dbReference>
<name>A0A4V0KKN3_PLAYE</name>
<dbReference type="NCBIfam" id="TIGR00566">
    <property type="entry name" value="trpG_papA"/>
    <property type="match status" value="1"/>
</dbReference>
<dbReference type="GO" id="GO:0005737">
    <property type="term" value="C:cytoplasm"/>
    <property type="evidence" value="ECO:0007669"/>
    <property type="project" value="TreeGrafter"/>
</dbReference>
<feature type="coiled-coil region" evidence="10">
    <location>
        <begin position="821"/>
        <end position="848"/>
    </location>
</feature>
<sequence>MIKPVISLFIDNFDSYSYNIIYFLQKINGIKPIVIYPDEINYDEFLEKYNNKIDNIIISPGYGNPEENKYNNLIINILKNNLNIPILGICYGHQLICNFYGGKIKKVKNMFHGNINIIHINKDENGKYCNLFNNIKNDFKATCYNSLKVSKHINTSILDIICYSIYLNEYILMGIKHKQLPYYSVQYHPESVVSEYSYQFFENFKNITIDYHKKNKTIRFRQLENDLFQTYIKNKQISDINNVKDISFNNCLNNASEKMYELKIVKVIGIENLCNISYDIFQNVFYNKDDICFWLDSNNEILYEQNQGEKNQGEKNQGEKNQGEKNQGEKNQGEKNQGEKNQGEKNQGEKNQGEKKQGEKNGIFNDIVNSSRFSYMGNARGTLSDVVEYYFVTPGNDGEKGGKNEYGAIINLKRKDRNKTTSHFSHQTQNNISEKNNCLNFDEENNTYEYQEIIKPNNCLVKYLNKKLEKYKNNFNINLSTFDINENIKNNDSNYSYSPFDKDDFIFNNKDTCLLGYIGLFNYEYKYETIKFLYGKNFEHAKNKDNEYLPVSFFIFPQNFIALDLVTNCLYLICLEPTKEEKEENGEKDEKDEKDEKGETTKARPSDCSHEMENERIPKFANKINKPCDKICASIKKENEQWVQETLNKIVSIVNKRSDQIGEKNGNFGDEKNGNFGDEKNGNFGDEKNKIVFSSSLSKDKYIENVKKCKDKITNGYSYELCLTTSFKGKYYISDKNSIDMLDLYKYLRKINKVSYSCFINYNRKLIINKNKYENGKNKYFSEKLEFNILCLSPEEFLRKNKNNIIRSKPIKGTIKRGKTYEEDLKLIKELKNNKKEISENLMIVDLTTNDFHRLCKMDTVKVTKLFDIESYTFLHQMVSEIIGESNNSKDFSDAIINIFPGGSMTGSPKLISMAILQEIEELPRGIYSGSVGFISIEGNFIFNIIIRTAIIQNNIISIGAGGAITVKSDENAEYDEMVLKFKSISTPICSYFKERYNANVQYII</sequence>
<evidence type="ECO:0000256" key="8">
    <source>
        <dbReference type="ARBA" id="ARBA00031329"/>
    </source>
</evidence>
<dbReference type="PRINTS" id="PR00097">
    <property type="entry name" value="ANTSNTHASEII"/>
</dbReference>
<evidence type="ECO:0000256" key="11">
    <source>
        <dbReference type="SAM" id="MobiDB-lite"/>
    </source>
</evidence>
<dbReference type="CDD" id="cd01743">
    <property type="entry name" value="GATase1_Anthranilate_Synthase"/>
    <property type="match status" value="1"/>
</dbReference>
<proteinExistence type="inferred from homology"/>
<dbReference type="VEuPathDB" id="PlasmoDB:PY04548"/>
<dbReference type="Pfam" id="PF00425">
    <property type="entry name" value="Chorismate_bind"/>
    <property type="match status" value="1"/>
</dbReference>
<organism evidence="14 15">
    <name type="scientific">Plasmodium yoelii</name>
    <dbReference type="NCBI Taxonomy" id="5861"/>
    <lineage>
        <taxon>Eukaryota</taxon>
        <taxon>Sar</taxon>
        <taxon>Alveolata</taxon>
        <taxon>Apicomplexa</taxon>
        <taxon>Aconoidasida</taxon>
        <taxon>Haemosporida</taxon>
        <taxon>Plasmodiidae</taxon>
        <taxon>Plasmodium</taxon>
        <taxon>Plasmodium (Vinckeia)</taxon>
    </lineage>
</organism>
<dbReference type="VEuPathDB" id="PlasmoDB:PYYM_0826300"/>
<dbReference type="AlphaFoldDB" id="A0A4V0KKN3"/>
<dbReference type="InterPro" id="IPR029062">
    <property type="entry name" value="Class_I_gatase-like"/>
</dbReference>
<dbReference type="OrthoDB" id="524799at2759"/>
<dbReference type="PANTHER" id="PTHR11236">
    <property type="entry name" value="AMINOBENZOATE/ANTHRANILATE SYNTHASE"/>
    <property type="match status" value="1"/>
</dbReference>
<dbReference type="EC" id="2.6.1.85" evidence="4"/>
<dbReference type="InterPro" id="IPR019999">
    <property type="entry name" value="Anth_synth_I-like"/>
</dbReference>
<reference evidence="14 15" key="1">
    <citation type="journal article" date="2014" name="BMC Biol.">
        <title>A comprehensive evaluation of rodent malaria parasite genomes and gene expression.</title>
        <authorList>
            <person name="Otto T.D."/>
            <person name="Bohme U."/>
            <person name="Jackson A.P."/>
            <person name="Hunt M."/>
            <person name="Franke-Fayard B."/>
            <person name="Hoeijmakers W.A."/>
            <person name="Religa A.A."/>
            <person name="Robertson L."/>
            <person name="Sanders M."/>
            <person name="Ogun S.A."/>
            <person name="Cunningham D."/>
            <person name="Erhart A."/>
            <person name="Billker O."/>
            <person name="Khan S.M."/>
            <person name="Stunnenberg H.G."/>
            <person name="Langhorne J."/>
            <person name="Holder A.A."/>
            <person name="Waters A.P."/>
            <person name="Newbold C.I."/>
            <person name="Pain A."/>
            <person name="Berriman M."/>
            <person name="Janse C.J."/>
        </authorList>
    </citation>
    <scope>NUCLEOTIDE SEQUENCE [LARGE SCALE GENOMIC DNA]</scope>
    <source>
        <strain evidence="14 15">17X</strain>
    </source>
</reference>
<dbReference type="Pfam" id="PF00117">
    <property type="entry name" value="GATase"/>
    <property type="match status" value="1"/>
</dbReference>
<dbReference type="GO" id="GO:0046656">
    <property type="term" value="P:folic acid biosynthetic process"/>
    <property type="evidence" value="ECO:0007669"/>
    <property type="project" value="UniProtKB-KW"/>
</dbReference>
<keyword evidence="7" id="KW-0315">Glutamine amidotransferase</keyword>
<dbReference type="EMBL" id="LM993662">
    <property type="protein sequence ID" value="VTZ77528.1"/>
    <property type="molecule type" value="Genomic_DNA"/>
</dbReference>
<dbReference type="GO" id="GO:0046654">
    <property type="term" value="P:tetrahydrofolate biosynthetic process"/>
    <property type="evidence" value="ECO:0007669"/>
    <property type="project" value="UniProtKB-UniPathway"/>
</dbReference>
<comment type="similarity">
    <text evidence="3">In the C-terminal section; belongs to the anthranilate synthase component I family.</text>
</comment>
<dbReference type="GO" id="GO:0000162">
    <property type="term" value="P:L-tryptophan biosynthetic process"/>
    <property type="evidence" value="ECO:0007669"/>
    <property type="project" value="TreeGrafter"/>
</dbReference>
<evidence type="ECO:0000256" key="4">
    <source>
        <dbReference type="ARBA" id="ARBA00013139"/>
    </source>
</evidence>
<protein>
    <recommendedName>
        <fullName evidence="4">aminodeoxychorismate synthase</fullName>
        <ecNumber evidence="4">2.6.1.85</ecNumber>
    </recommendedName>
    <alternativeName>
        <fullName evidence="8">Para-aminobenzoate synthase</fullName>
    </alternativeName>
    <alternativeName>
        <fullName evidence="9">p-aminobenzoic acid synthase</fullName>
    </alternativeName>
</protein>
<dbReference type="Proteomes" id="UP000072874">
    <property type="component" value="Chromosome 8"/>
</dbReference>
<dbReference type="GeneID" id="3790190"/>
<dbReference type="InterPro" id="IPR017926">
    <property type="entry name" value="GATASE"/>
</dbReference>
<dbReference type="GO" id="GO:0046820">
    <property type="term" value="F:4-amino-4-deoxychorismate synthase activity"/>
    <property type="evidence" value="ECO:0007669"/>
    <property type="project" value="UniProtKB-EC"/>
</dbReference>
<evidence type="ECO:0000256" key="1">
    <source>
        <dbReference type="ARBA" id="ARBA00001000"/>
    </source>
</evidence>
<dbReference type="Gene3D" id="3.40.50.880">
    <property type="match status" value="1"/>
</dbReference>
<evidence type="ECO:0000256" key="7">
    <source>
        <dbReference type="ARBA" id="ARBA00022962"/>
    </source>
</evidence>
<feature type="compositionally biased region" description="Basic and acidic residues" evidence="11">
    <location>
        <begin position="588"/>
        <end position="613"/>
    </location>
</feature>
<evidence type="ECO:0000259" key="12">
    <source>
        <dbReference type="Pfam" id="PF00117"/>
    </source>
</evidence>
<keyword evidence="10" id="KW-0175">Coiled coil</keyword>
<feature type="compositionally biased region" description="Basic and acidic residues" evidence="11">
    <location>
        <begin position="669"/>
        <end position="682"/>
    </location>
</feature>
<dbReference type="VEuPathDB" id="PlasmoDB:PY17X_0826600"/>
<feature type="region of interest" description="Disordered" evidence="11">
    <location>
        <begin position="582"/>
        <end position="613"/>
    </location>
</feature>
<dbReference type="InterPro" id="IPR015890">
    <property type="entry name" value="Chorismate_C"/>
</dbReference>
<evidence type="ECO:0000256" key="2">
    <source>
        <dbReference type="ARBA" id="ARBA00005009"/>
    </source>
</evidence>
<comment type="pathway">
    <text evidence="2">Cofactor biosynthesis; tetrahydrofolate biosynthesis; 4-aminobenzoate from chorismate: step 1/2.</text>
</comment>
<dbReference type="UniPathway" id="UPA00077">
    <property type="reaction ID" value="UER00149"/>
</dbReference>
<feature type="domain" description="Chorismate-utilising enzyme C-terminal" evidence="13">
    <location>
        <begin position="699"/>
        <end position="981"/>
    </location>
</feature>
<dbReference type="SUPFAM" id="SSF52317">
    <property type="entry name" value="Class I glutamine amidotransferase-like"/>
    <property type="match status" value="1"/>
</dbReference>
<evidence type="ECO:0000256" key="3">
    <source>
        <dbReference type="ARBA" id="ARBA00005970"/>
    </source>
</evidence>
<comment type="catalytic activity">
    <reaction evidence="1">
        <text>chorismate + L-glutamine = 4-amino-4-deoxychorismate + L-glutamate</text>
        <dbReference type="Rhea" id="RHEA:11672"/>
        <dbReference type="ChEBI" id="CHEBI:29748"/>
        <dbReference type="ChEBI" id="CHEBI:29985"/>
        <dbReference type="ChEBI" id="CHEBI:58359"/>
        <dbReference type="ChEBI" id="CHEBI:58406"/>
        <dbReference type="EC" id="2.6.1.85"/>
    </reaction>
</comment>
<dbReference type="PROSITE" id="PS51273">
    <property type="entry name" value="GATASE_TYPE_1"/>
    <property type="match status" value="1"/>
</dbReference>
<dbReference type="VEuPathDB" id="PlasmoDB:Py17XNL_000801825"/>
<evidence type="ECO:0000259" key="13">
    <source>
        <dbReference type="Pfam" id="PF00425"/>
    </source>
</evidence>
<evidence type="ECO:0000313" key="15">
    <source>
        <dbReference type="Proteomes" id="UP000072874"/>
    </source>
</evidence>
<keyword evidence="5" id="KW-0808">Transferase</keyword>
<dbReference type="InterPro" id="IPR006221">
    <property type="entry name" value="TrpG/PapA_dom"/>
</dbReference>